<keyword evidence="1" id="KW-0175">Coiled coil</keyword>
<keyword evidence="3" id="KW-0472">Membrane</keyword>
<feature type="domain" description="LysM" evidence="4">
    <location>
        <begin position="174"/>
        <end position="231"/>
    </location>
</feature>
<feature type="compositionally biased region" description="Low complexity" evidence="2">
    <location>
        <begin position="147"/>
        <end position="162"/>
    </location>
</feature>
<feature type="transmembrane region" description="Helical" evidence="3">
    <location>
        <begin position="361"/>
        <end position="382"/>
    </location>
</feature>
<accession>A0A9W6K782</accession>
<evidence type="ECO:0000259" key="4">
    <source>
        <dbReference type="PROSITE" id="PS51782"/>
    </source>
</evidence>
<dbReference type="InterPro" id="IPR057840">
    <property type="entry name" value="FimV_N"/>
</dbReference>
<dbReference type="NCBIfam" id="TIGR03504">
    <property type="entry name" value="FimV_Cterm"/>
    <property type="match status" value="1"/>
</dbReference>
<dbReference type="SUPFAM" id="SSF48452">
    <property type="entry name" value="TPR-like"/>
    <property type="match status" value="1"/>
</dbReference>
<proteinExistence type="predicted"/>
<gene>
    <name evidence="5" type="ORF">GCM10017655_38590</name>
</gene>
<dbReference type="Gene3D" id="1.20.58.2200">
    <property type="match status" value="1"/>
</dbReference>
<name>A0A9W6K782_9PSED</name>
<dbReference type="PROSITE" id="PS51782">
    <property type="entry name" value="LYSM"/>
    <property type="match status" value="1"/>
</dbReference>
<dbReference type="Gene3D" id="1.25.40.10">
    <property type="entry name" value="Tetratricopeptide repeat domain"/>
    <property type="match status" value="1"/>
</dbReference>
<dbReference type="InterPro" id="IPR020011">
    <property type="entry name" value="FimV_C"/>
</dbReference>
<dbReference type="InterPro" id="IPR038440">
    <property type="entry name" value="FimV_C_sf"/>
</dbReference>
<keyword evidence="6" id="KW-1185">Reference proteome</keyword>
<dbReference type="InterPro" id="IPR020012">
    <property type="entry name" value="LysM_FimV"/>
</dbReference>
<dbReference type="Pfam" id="PF25800">
    <property type="entry name" value="FimV_N"/>
    <property type="match status" value="1"/>
</dbReference>
<dbReference type="AlphaFoldDB" id="A0A9W6K782"/>
<feature type="region of interest" description="Disordered" evidence="2">
    <location>
        <begin position="241"/>
        <end position="260"/>
    </location>
</feature>
<feature type="coiled-coil region" evidence="1">
    <location>
        <begin position="285"/>
        <end position="326"/>
    </location>
</feature>
<evidence type="ECO:0000256" key="1">
    <source>
        <dbReference type="SAM" id="Coils"/>
    </source>
</evidence>
<dbReference type="Gene3D" id="3.10.350.10">
    <property type="entry name" value="LysM domain"/>
    <property type="match status" value="1"/>
</dbReference>
<dbReference type="EMBL" id="BSFN01000014">
    <property type="protein sequence ID" value="GLK90795.1"/>
    <property type="molecule type" value="Genomic_DNA"/>
</dbReference>
<sequence>MVQVRHLLLGLASGSALYSGLVSALGLGDITLHSALNQPLVADIELLEVGDLTAADMKVRLASDAMYARSGVDRIIFLNDLRFTPMLRGGKSVIRVVSSKPVREPYLNFIVELARPNGQLYREYTLLLDPPNSSAYNSVAATPAASAAASSKPRASAPAAPAKPREVPPAKLGKRYVVASGDSLWTIATRLRAQGSNASQQQLMDDIHALNPQAFGGNDMSRLQVGANLLLPDAAPVAATPTDAAEPPPTLSVVDDAQPVPLPSTPLDPQAEMIVQMQRRLDSELAQHADENTKLQQSLADLQVQVQQLMEQSAAKDRELAELKAKLNAQPPVAPAADTDARKLPPAVVAPTPAPAETNTWLGVAWGLGGLLVLALLGLLFWRRSRQEPQPSPVVVVTPVPTADDDDEFELDDMVTPAAEVAPVAAAPRVAAAIAEPRPSTPSDTLEGANIYIAYGRFSEAAASLRRALDAEPQRSDIRFRLLEVLAQLGDARGFQQEEEILLDAGYADAPIAQLKARHPDLLTRPQTETAQFDVLDDVVLELDDVQPLASAAPPEDDQFNLDDFSLDPDWDVISPFSASARNKAEAANKASNDGEPAADLGQAVDVLSPFSNTAMVVEETHDEGWFGEGLDDDAYLSQPLVEEGASLGDLDHLEARRDNLAKFNQALAFIEQGHLESACDILNELINEGDEEQKREASKLLAKIA</sequence>
<evidence type="ECO:0000256" key="2">
    <source>
        <dbReference type="SAM" id="MobiDB-lite"/>
    </source>
</evidence>
<dbReference type="InterPro" id="IPR011990">
    <property type="entry name" value="TPR-like_helical_dom_sf"/>
</dbReference>
<dbReference type="InterPro" id="IPR036779">
    <property type="entry name" value="LysM_dom_sf"/>
</dbReference>
<comment type="caution">
    <text evidence="5">The sequence shown here is derived from an EMBL/GenBank/DDBJ whole genome shotgun (WGS) entry which is preliminary data.</text>
</comment>
<dbReference type="Proteomes" id="UP001143328">
    <property type="component" value="Unassembled WGS sequence"/>
</dbReference>
<dbReference type="InterPro" id="IPR018392">
    <property type="entry name" value="LysM"/>
</dbReference>
<feature type="region of interest" description="Disordered" evidence="2">
    <location>
        <begin position="147"/>
        <end position="168"/>
    </location>
</feature>
<protein>
    <submittedName>
        <fullName evidence="5">Peptidoglycan-binding protein LysM</fullName>
    </submittedName>
</protein>
<organism evidence="5 6">
    <name type="scientific">Pseudomonas turukhanskensis</name>
    <dbReference type="NCBI Taxonomy" id="1806536"/>
    <lineage>
        <taxon>Bacteria</taxon>
        <taxon>Pseudomonadati</taxon>
        <taxon>Pseudomonadota</taxon>
        <taxon>Gammaproteobacteria</taxon>
        <taxon>Pseudomonadales</taxon>
        <taxon>Pseudomonadaceae</taxon>
        <taxon>Pseudomonas</taxon>
    </lineage>
</organism>
<evidence type="ECO:0000313" key="6">
    <source>
        <dbReference type="Proteomes" id="UP001143328"/>
    </source>
</evidence>
<keyword evidence="3" id="KW-1133">Transmembrane helix</keyword>
<evidence type="ECO:0000256" key="3">
    <source>
        <dbReference type="SAM" id="Phobius"/>
    </source>
</evidence>
<dbReference type="NCBIfam" id="TIGR03505">
    <property type="entry name" value="FimV_core"/>
    <property type="match status" value="1"/>
</dbReference>
<dbReference type="RefSeq" id="WP_271196974.1">
    <property type="nucleotide sequence ID" value="NZ_BSFN01000014.1"/>
</dbReference>
<reference evidence="5" key="1">
    <citation type="journal article" date="2014" name="Int. J. Syst. Evol. Microbiol.">
        <title>Complete genome sequence of Corynebacterium casei LMG S-19264T (=DSM 44701T), isolated from a smear-ripened cheese.</title>
        <authorList>
            <consortium name="US DOE Joint Genome Institute (JGI-PGF)"/>
            <person name="Walter F."/>
            <person name="Albersmeier A."/>
            <person name="Kalinowski J."/>
            <person name="Ruckert C."/>
        </authorList>
    </citation>
    <scope>NUCLEOTIDE SEQUENCE</scope>
    <source>
        <strain evidence="5">VKM B-2935</strain>
    </source>
</reference>
<evidence type="ECO:0000313" key="5">
    <source>
        <dbReference type="EMBL" id="GLK90795.1"/>
    </source>
</evidence>
<keyword evidence="3" id="KW-0812">Transmembrane</keyword>
<reference evidence="5" key="2">
    <citation type="submission" date="2023-01" db="EMBL/GenBank/DDBJ databases">
        <authorList>
            <person name="Sun Q."/>
            <person name="Evtushenko L."/>
        </authorList>
    </citation>
    <scope>NUCLEOTIDE SEQUENCE</scope>
    <source>
        <strain evidence="5">VKM B-2935</strain>
    </source>
</reference>
<dbReference type="CDD" id="cd00118">
    <property type="entry name" value="LysM"/>
    <property type="match status" value="1"/>
</dbReference>